<gene>
    <name evidence="2" type="ORF">H1R20_g10809</name>
</gene>
<evidence type="ECO:0000313" key="3">
    <source>
        <dbReference type="Proteomes" id="UP001140091"/>
    </source>
</evidence>
<keyword evidence="3" id="KW-1185">Reference proteome</keyword>
<feature type="compositionally biased region" description="Basic and acidic residues" evidence="1">
    <location>
        <begin position="27"/>
        <end position="39"/>
    </location>
</feature>
<dbReference type="Proteomes" id="UP001140091">
    <property type="component" value="Unassembled WGS sequence"/>
</dbReference>
<sequence length="351" mass="39016">MSVQCPINGTLAASNSEGDNEIEENNEDARPHDGPEQSQHDPGYNVSSMDELDLRSLQSQVTTNAEIYTRGPRGIVPGDVGTFDLAYGFKKIFNLWEGEFATNYDLPTKKIVHPEGFAEGHTITSSTSSKIHRSEDESYIQLFEFQCDAEQGAVLACTTSADVEELDDPFALRNFLIQHAGVVYQHATSLAQRQLADEESLYIVSGCIKSDSWGIAAYQRAKSGQKLTLESRRYVEDGNKKGIVYEWVDRGQAEARFGINSRMGAGQYEGKNQSLFLRGFKLAFSSSFRVRMHALKQADLDTGSSDDGQGEKEPKSSDRSGPRSSVWVIYGVPAKVFVKFLLNEWVYYAVQ</sequence>
<reference evidence="2" key="1">
    <citation type="submission" date="2022-06" db="EMBL/GenBank/DDBJ databases">
        <title>Genome Sequence of Candolleomyces eurysporus.</title>
        <authorList>
            <person name="Buettner E."/>
        </authorList>
    </citation>
    <scope>NUCLEOTIDE SEQUENCE</scope>
    <source>
        <strain evidence="2">VTCC 930004</strain>
    </source>
</reference>
<feature type="region of interest" description="Disordered" evidence="1">
    <location>
        <begin position="300"/>
        <end position="323"/>
    </location>
</feature>
<comment type="caution">
    <text evidence="2">The sequence shown here is derived from an EMBL/GenBank/DDBJ whole genome shotgun (WGS) entry which is preliminary data.</text>
</comment>
<protein>
    <submittedName>
        <fullName evidence="2">Uncharacterized protein</fullName>
    </submittedName>
</protein>
<feature type="compositionally biased region" description="Polar residues" evidence="1">
    <location>
        <begin position="1"/>
        <end position="13"/>
    </location>
</feature>
<feature type="compositionally biased region" description="Basic and acidic residues" evidence="1">
    <location>
        <begin position="309"/>
        <end position="321"/>
    </location>
</feature>
<evidence type="ECO:0000313" key="2">
    <source>
        <dbReference type="EMBL" id="KAJ2926272.1"/>
    </source>
</evidence>
<dbReference type="AlphaFoldDB" id="A0A9W8MDY0"/>
<feature type="region of interest" description="Disordered" evidence="1">
    <location>
        <begin position="1"/>
        <end position="47"/>
    </location>
</feature>
<proteinExistence type="predicted"/>
<dbReference type="EMBL" id="JANBPK010001070">
    <property type="protein sequence ID" value="KAJ2926272.1"/>
    <property type="molecule type" value="Genomic_DNA"/>
</dbReference>
<name>A0A9W8MDY0_9AGAR</name>
<organism evidence="2 3">
    <name type="scientific">Candolleomyces eurysporus</name>
    <dbReference type="NCBI Taxonomy" id="2828524"/>
    <lineage>
        <taxon>Eukaryota</taxon>
        <taxon>Fungi</taxon>
        <taxon>Dikarya</taxon>
        <taxon>Basidiomycota</taxon>
        <taxon>Agaricomycotina</taxon>
        <taxon>Agaricomycetes</taxon>
        <taxon>Agaricomycetidae</taxon>
        <taxon>Agaricales</taxon>
        <taxon>Agaricineae</taxon>
        <taxon>Psathyrellaceae</taxon>
        <taxon>Candolleomyces</taxon>
    </lineage>
</organism>
<feature type="non-terminal residue" evidence="2">
    <location>
        <position position="1"/>
    </location>
</feature>
<dbReference type="OrthoDB" id="3222453at2759"/>
<accession>A0A9W8MDY0</accession>
<evidence type="ECO:0000256" key="1">
    <source>
        <dbReference type="SAM" id="MobiDB-lite"/>
    </source>
</evidence>